<keyword evidence="3" id="KW-1185">Reference proteome</keyword>
<evidence type="ECO:0000313" key="3">
    <source>
        <dbReference type="Proteomes" id="UP001060919"/>
    </source>
</evidence>
<organism evidence="2 3">
    <name type="scientific">Aureispira anguillae</name>
    <dbReference type="NCBI Taxonomy" id="2864201"/>
    <lineage>
        <taxon>Bacteria</taxon>
        <taxon>Pseudomonadati</taxon>
        <taxon>Bacteroidota</taxon>
        <taxon>Saprospiria</taxon>
        <taxon>Saprospirales</taxon>
        <taxon>Saprospiraceae</taxon>
        <taxon>Aureispira</taxon>
    </lineage>
</organism>
<accession>A0A915YB91</accession>
<gene>
    <name evidence="2" type="ORF">AsAng_0005940</name>
</gene>
<dbReference type="EMBL" id="AP026867">
    <property type="protein sequence ID" value="BDS09889.1"/>
    <property type="molecule type" value="Genomic_DNA"/>
</dbReference>
<keyword evidence="1" id="KW-0175">Coiled coil</keyword>
<protein>
    <recommendedName>
        <fullName evidence="4">Lipoprotein</fullName>
    </recommendedName>
</protein>
<dbReference type="Gene3D" id="1.20.5.340">
    <property type="match status" value="1"/>
</dbReference>
<dbReference type="AlphaFoldDB" id="A0A915YB91"/>
<name>A0A915YB91_9BACT</name>
<dbReference type="RefSeq" id="WP_264791240.1">
    <property type="nucleotide sequence ID" value="NZ_AP026867.1"/>
</dbReference>
<evidence type="ECO:0008006" key="4">
    <source>
        <dbReference type="Google" id="ProtNLM"/>
    </source>
</evidence>
<reference evidence="2" key="1">
    <citation type="submission" date="2022-09" db="EMBL/GenBank/DDBJ databases">
        <title>Aureispira anguillicida sp. nov., isolated from Leptocephalus of Japanese eel Anguilla japonica.</title>
        <authorList>
            <person name="Yuasa K."/>
            <person name="Mekata T."/>
            <person name="Ikunari K."/>
        </authorList>
    </citation>
    <scope>NUCLEOTIDE SEQUENCE</scope>
    <source>
        <strain evidence="2">EL160426</strain>
    </source>
</reference>
<evidence type="ECO:0000313" key="2">
    <source>
        <dbReference type="EMBL" id="BDS09889.1"/>
    </source>
</evidence>
<sequence length="311" mass="35169">MKLTYIGFLLLASITISCENYQAKMEEEQKKQQLLREQLGTLEEEERLIKGEYADAMETLTAIDETLSEMATRNKEMDQLIQQKELVKGTTQEQAILIKLQSLKAANIEADKKARRLRTKARAFKVENAQLKKMIAQLETKFTEVETEVNKVQSTIANMQIALNELEADVSSTETQLATAYADLKIKTAKLERTNQELETTLSDLQAKNSFIEDDASAYIACGTKKVLRRNKIIRLLSAKTLTLEYQTQVKSVGSKFDYFNNTQIDCGSGEIQYLLPTRDPNSYSLNGGIVDILDKKTFWATAKTVVLVKK</sequence>
<dbReference type="Proteomes" id="UP001060919">
    <property type="component" value="Chromosome"/>
</dbReference>
<proteinExistence type="predicted"/>
<feature type="coiled-coil region" evidence="1">
    <location>
        <begin position="11"/>
        <end position="215"/>
    </location>
</feature>
<dbReference type="SUPFAM" id="SSF57997">
    <property type="entry name" value="Tropomyosin"/>
    <property type="match status" value="1"/>
</dbReference>
<evidence type="ECO:0000256" key="1">
    <source>
        <dbReference type="SAM" id="Coils"/>
    </source>
</evidence>
<dbReference type="KEGG" id="aup:AsAng_0005940"/>
<dbReference type="PROSITE" id="PS51257">
    <property type="entry name" value="PROKAR_LIPOPROTEIN"/>
    <property type="match status" value="1"/>
</dbReference>